<dbReference type="EMBL" id="DTGR01000090">
    <property type="protein sequence ID" value="HHS29184.1"/>
    <property type="molecule type" value="Genomic_DNA"/>
</dbReference>
<gene>
    <name evidence="2" type="ORF">ENV52_05720</name>
</gene>
<dbReference type="GO" id="GO:0003677">
    <property type="term" value="F:DNA binding"/>
    <property type="evidence" value="ECO:0007669"/>
    <property type="project" value="InterPro"/>
</dbReference>
<reference evidence="2" key="1">
    <citation type="journal article" date="2020" name="mSystems">
        <title>Genome- and Community-Level Interaction Insights into Carbon Utilization and Element Cycling Functions of Hydrothermarchaeota in Hydrothermal Sediment.</title>
        <authorList>
            <person name="Zhou Z."/>
            <person name="Liu Y."/>
            <person name="Xu W."/>
            <person name="Pan J."/>
            <person name="Luo Z.H."/>
            <person name="Li M."/>
        </authorList>
    </citation>
    <scope>NUCLEOTIDE SEQUENCE [LARGE SCALE GENOMIC DNA]</scope>
    <source>
        <strain evidence="2">SpSt-767</strain>
    </source>
</reference>
<dbReference type="InterPro" id="IPR010982">
    <property type="entry name" value="Lambda_DNA-bd_dom_sf"/>
</dbReference>
<evidence type="ECO:0000313" key="2">
    <source>
        <dbReference type="EMBL" id="HHS29184.1"/>
    </source>
</evidence>
<dbReference type="SUPFAM" id="SSF47413">
    <property type="entry name" value="lambda repressor-like DNA-binding domains"/>
    <property type="match status" value="1"/>
</dbReference>
<comment type="caution">
    <text evidence="2">The sequence shown here is derived from an EMBL/GenBank/DDBJ whole genome shotgun (WGS) entry which is preliminary data.</text>
</comment>
<evidence type="ECO:0000259" key="1">
    <source>
        <dbReference type="PROSITE" id="PS50943"/>
    </source>
</evidence>
<proteinExistence type="predicted"/>
<dbReference type="AlphaFoldDB" id="A0A7V6DPH9"/>
<dbReference type="Gene3D" id="1.10.260.40">
    <property type="entry name" value="lambda repressor-like DNA-binding domains"/>
    <property type="match status" value="1"/>
</dbReference>
<dbReference type="Pfam" id="PF01381">
    <property type="entry name" value="HTH_3"/>
    <property type="match status" value="1"/>
</dbReference>
<accession>A0A7V6DPH9</accession>
<dbReference type="InterPro" id="IPR001387">
    <property type="entry name" value="Cro/C1-type_HTH"/>
</dbReference>
<sequence length="60" mass="7066">MGSRIYAVFPTQADFSKVVWIRESRLSRIVRGRVTPSPEKVWRLCEVLRVAPEELFPNEY</sequence>
<name>A0A7V6DPH9_9BACT</name>
<feature type="domain" description="HTH cro/C1-type" evidence="1">
    <location>
        <begin position="11"/>
        <end position="55"/>
    </location>
</feature>
<protein>
    <submittedName>
        <fullName evidence="2">XRE family transcriptional regulator</fullName>
    </submittedName>
</protein>
<dbReference type="PROSITE" id="PS50943">
    <property type="entry name" value="HTH_CROC1"/>
    <property type="match status" value="1"/>
</dbReference>
<organism evidence="2">
    <name type="scientific">Desulfobacca acetoxidans</name>
    <dbReference type="NCBI Taxonomy" id="60893"/>
    <lineage>
        <taxon>Bacteria</taxon>
        <taxon>Pseudomonadati</taxon>
        <taxon>Thermodesulfobacteriota</taxon>
        <taxon>Desulfobaccia</taxon>
        <taxon>Desulfobaccales</taxon>
        <taxon>Desulfobaccaceae</taxon>
        <taxon>Desulfobacca</taxon>
    </lineage>
</organism>
<dbReference type="CDD" id="cd00093">
    <property type="entry name" value="HTH_XRE"/>
    <property type="match status" value="1"/>
</dbReference>